<feature type="domain" description="NADP-dependent oxidoreductase" evidence="2">
    <location>
        <begin position="1"/>
        <end position="275"/>
    </location>
</feature>
<dbReference type="AlphaFoldDB" id="A0A0F6VZM8"/>
<dbReference type="Gene3D" id="3.20.20.100">
    <property type="entry name" value="NADP-dependent oxidoreductase domain"/>
    <property type="match status" value="1"/>
</dbReference>
<dbReference type="PANTHER" id="PTHR43364">
    <property type="entry name" value="NADH-SPECIFIC METHYLGLYOXAL REDUCTASE-RELATED"/>
    <property type="match status" value="1"/>
</dbReference>
<keyword evidence="4" id="KW-1185">Reference proteome</keyword>
<dbReference type="STRING" id="927083.DB32_000829"/>
<name>A0A0F6VZM8_9BACT</name>
<reference evidence="3 4" key="1">
    <citation type="submission" date="2015-03" db="EMBL/GenBank/DDBJ databases">
        <title>Genome assembly of Sandaracinus amylolyticus DSM 53668.</title>
        <authorList>
            <person name="Sharma G."/>
            <person name="Subramanian S."/>
        </authorList>
    </citation>
    <scope>NUCLEOTIDE SEQUENCE [LARGE SCALE GENOMIC DNA]</scope>
    <source>
        <strain evidence="3 4">DSM 53668</strain>
    </source>
</reference>
<dbReference type="Pfam" id="PF00248">
    <property type="entry name" value="Aldo_ket_red"/>
    <property type="match status" value="1"/>
</dbReference>
<dbReference type="InterPro" id="IPR036812">
    <property type="entry name" value="NAD(P)_OxRdtase_dom_sf"/>
</dbReference>
<evidence type="ECO:0000313" key="3">
    <source>
        <dbReference type="EMBL" id="AKF03680.1"/>
    </source>
</evidence>
<dbReference type="InterPro" id="IPR050523">
    <property type="entry name" value="AKR_Detox_Biosynth"/>
</dbReference>
<protein>
    <submittedName>
        <fullName evidence="3">Putative oxidoreductase</fullName>
    </submittedName>
</protein>
<evidence type="ECO:0000256" key="1">
    <source>
        <dbReference type="ARBA" id="ARBA00023002"/>
    </source>
</evidence>
<dbReference type="KEGG" id="samy:DB32_000829"/>
<dbReference type="SUPFAM" id="SSF51430">
    <property type="entry name" value="NAD(P)-linked oxidoreductase"/>
    <property type="match status" value="1"/>
</dbReference>
<proteinExistence type="predicted"/>
<sequence>MLDAYAEAGGNFLDTANKYHGGQTEEFVGSWLQGKRDRNVVATKYTLSMDHSDPNASGNHRKNLVRSVEASLARMRTDYVDLLWVHAWDDWTPWQETMRALDDVVRSGKVLYVGVSDAPAWIVSAANVAAELRDWTPFVGLQIEYSLLQRTPERDLLPMARHFGMSVCAWGPLAAGVLTGKYTRAGVQNDSLRTQGNEQRGRTNERSLAIARAVDAIADELGVTSSQVATAWVRAQGYEMIPILGARKVEQIADTMKSVEVTLSPAHLAKLDEVSRIELGFPHDFLASNGVRDLVRGEIRTRIDGRVAR</sequence>
<dbReference type="EMBL" id="CP011125">
    <property type="protein sequence ID" value="AKF03680.1"/>
    <property type="molecule type" value="Genomic_DNA"/>
</dbReference>
<keyword evidence="1" id="KW-0560">Oxidoreductase</keyword>
<gene>
    <name evidence="3" type="ORF">DB32_000829</name>
</gene>
<dbReference type="Proteomes" id="UP000034883">
    <property type="component" value="Chromosome"/>
</dbReference>
<accession>A0A0F6VZM8</accession>
<dbReference type="GO" id="GO:0005829">
    <property type="term" value="C:cytosol"/>
    <property type="evidence" value="ECO:0007669"/>
    <property type="project" value="TreeGrafter"/>
</dbReference>
<dbReference type="CDD" id="cd19080">
    <property type="entry name" value="AKR_AKR9A_9B"/>
    <property type="match status" value="1"/>
</dbReference>
<dbReference type="InterPro" id="IPR023210">
    <property type="entry name" value="NADP_OxRdtase_dom"/>
</dbReference>
<organism evidence="3 4">
    <name type="scientific">Sandaracinus amylolyticus</name>
    <dbReference type="NCBI Taxonomy" id="927083"/>
    <lineage>
        <taxon>Bacteria</taxon>
        <taxon>Pseudomonadati</taxon>
        <taxon>Myxococcota</taxon>
        <taxon>Polyangia</taxon>
        <taxon>Polyangiales</taxon>
        <taxon>Sandaracinaceae</taxon>
        <taxon>Sandaracinus</taxon>
    </lineage>
</organism>
<evidence type="ECO:0000313" key="4">
    <source>
        <dbReference type="Proteomes" id="UP000034883"/>
    </source>
</evidence>
<evidence type="ECO:0000259" key="2">
    <source>
        <dbReference type="Pfam" id="PF00248"/>
    </source>
</evidence>
<dbReference type="PANTHER" id="PTHR43364:SF4">
    <property type="entry name" value="NAD(P)-LINKED OXIDOREDUCTASE SUPERFAMILY PROTEIN"/>
    <property type="match status" value="1"/>
</dbReference>
<dbReference type="GO" id="GO:0016491">
    <property type="term" value="F:oxidoreductase activity"/>
    <property type="evidence" value="ECO:0007669"/>
    <property type="project" value="UniProtKB-KW"/>
</dbReference>